<dbReference type="EMBL" id="JAGMUU010000003">
    <property type="protein sequence ID" value="KAH7158121.1"/>
    <property type="molecule type" value="Genomic_DNA"/>
</dbReference>
<gene>
    <name evidence="2" type="ORF">B0J13DRAFT_543592</name>
</gene>
<evidence type="ECO:0000313" key="2">
    <source>
        <dbReference type="EMBL" id="KAH7158121.1"/>
    </source>
</evidence>
<accession>A0A9P9FCZ2</accession>
<protein>
    <submittedName>
        <fullName evidence="2">Uncharacterized protein</fullName>
    </submittedName>
</protein>
<dbReference type="Proteomes" id="UP000717696">
    <property type="component" value="Unassembled WGS sequence"/>
</dbReference>
<evidence type="ECO:0000256" key="1">
    <source>
        <dbReference type="SAM" id="Phobius"/>
    </source>
</evidence>
<name>A0A9P9FCZ2_9HYPO</name>
<keyword evidence="3" id="KW-1185">Reference proteome</keyword>
<organism evidence="2 3">
    <name type="scientific">Dactylonectria estremocensis</name>
    <dbReference type="NCBI Taxonomy" id="1079267"/>
    <lineage>
        <taxon>Eukaryota</taxon>
        <taxon>Fungi</taxon>
        <taxon>Dikarya</taxon>
        <taxon>Ascomycota</taxon>
        <taxon>Pezizomycotina</taxon>
        <taxon>Sordariomycetes</taxon>
        <taxon>Hypocreomycetidae</taxon>
        <taxon>Hypocreales</taxon>
        <taxon>Nectriaceae</taxon>
        <taxon>Dactylonectria</taxon>
    </lineage>
</organism>
<keyword evidence="1" id="KW-1133">Transmembrane helix</keyword>
<keyword evidence="1" id="KW-0812">Transmembrane</keyword>
<dbReference type="AlphaFoldDB" id="A0A9P9FCZ2"/>
<sequence>MVNHDCLVVSVILPLSLTIIIKLSLCVYLRTTTDRFQQRGPDNPQAFLVRPVYSMLSPPREKPAQSSAFGVVIDLRR</sequence>
<evidence type="ECO:0000313" key="3">
    <source>
        <dbReference type="Proteomes" id="UP000717696"/>
    </source>
</evidence>
<comment type="caution">
    <text evidence="2">The sequence shown here is derived from an EMBL/GenBank/DDBJ whole genome shotgun (WGS) entry which is preliminary data.</text>
</comment>
<feature type="transmembrane region" description="Helical" evidence="1">
    <location>
        <begin position="6"/>
        <end position="29"/>
    </location>
</feature>
<reference evidence="2" key="1">
    <citation type="journal article" date="2021" name="Nat. Commun.">
        <title>Genetic determinants of endophytism in the Arabidopsis root mycobiome.</title>
        <authorList>
            <person name="Mesny F."/>
            <person name="Miyauchi S."/>
            <person name="Thiergart T."/>
            <person name="Pickel B."/>
            <person name="Atanasova L."/>
            <person name="Karlsson M."/>
            <person name="Huettel B."/>
            <person name="Barry K.W."/>
            <person name="Haridas S."/>
            <person name="Chen C."/>
            <person name="Bauer D."/>
            <person name="Andreopoulos W."/>
            <person name="Pangilinan J."/>
            <person name="LaButti K."/>
            <person name="Riley R."/>
            <person name="Lipzen A."/>
            <person name="Clum A."/>
            <person name="Drula E."/>
            <person name="Henrissat B."/>
            <person name="Kohler A."/>
            <person name="Grigoriev I.V."/>
            <person name="Martin F.M."/>
            <person name="Hacquard S."/>
        </authorList>
    </citation>
    <scope>NUCLEOTIDE SEQUENCE</scope>
    <source>
        <strain evidence="2">MPI-CAGE-AT-0021</strain>
    </source>
</reference>
<proteinExistence type="predicted"/>
<keyword evidence="1" id="KW-0472">Membrane</keyword>